<dbReference type="Proteomes" id="UP001500957">
    <property type="component" value="Unassembled WGS sequence"/>
</dbReference>
<evidence type="ECO:0000313" key="2">
    <source>
        <dbReference type="EMBL" id="GAA0613121.1"/>
    </source>
</evidence>
<dbReference type="RefSeq" id="WP_344603000.1">
    <property type="nucleotide sequence ID" value="NZ_BAAAHE010000010.1"/>
</dbReference>
<dbReference type="EMBL" id="BAAAHE010000010">
    <property type="protein sequence ID" value="GAA0613121.1"/>
    <property type="molecule type" value="Genomic_DNA"/>
</dbReference>
<name>A0ABN1GK19_9ACTN</name>
<evidence type="ECO:0000259" key="1">
    <source>
        <dbReference type="PROSITE" id="PS50995"/>
    </source>
</evidence>
<keyword evidence="3" id="KW-1185">Reference proteome</keyword>
<protein>
    <recommendedName>
        <fullName evidence="1">HTH marR-type domain-containing protein</fullName>
    </recommendedName>
</protein>
<proteinExistence type="predicted"/>
<gene>
    <name evidence="2" type="ORF">GCM10009547_13770</name>
</gene>
<evidence type="ECO:0000313" key="3">
    <source>
        <dbReference type="Proteomes" id="UP001500957"/>
    </source>
</evidence>
<reference evidence="2 3" key="1">
    <citation type="journal article" date="2019" name="Int. J. Syst. Evol. Microbiol.">
        <title>The Global Catalogue of Microorganisms (GCM) 10K type strain sequencing project: providing services to taxonomists for standard genome sequencing and annotation.</title>
        <authorList>
            <consortium name="The Broad Institute Genomics Platform"/>
            <consortium name="The Broad Institute Genome Sequencing Center for Infectious Disease"/>
            <person name="Wu L."/>
            <person name="Ma J."/>
        </authorList>
    </citation>
    <scope>NUCLEOTIDE SEQUENCE [LARGE SCALE GENOMIC DNA]</scope>
    <source>
        <strain evidence="2 3">JCM 10671</strain>
    </source>
</reference>
<dbReference type="InterPro" id="IPR036390">
    <property type="entry name" value="WH_DNA-bd_sf"/>
</dbReference>
<dbReference type="PROSITE" id="PS50995">
    <property type="entry name" value="HTH_MARR_2"/>
    <property type="match status" value="1"/>
</dbReference>
<dbReference type="SUPFAM" id="SSF46785">
    <property type="entry name" value="Winged helix' DNA-binding domain"/>
    <property type="match status" value="1"/>
</dbReference>
<dbReference type="InterPro" id="IPR036388">
    <property type="entry name" value="WH-like_DNA-bd_sf"/>
</dbReference>
<sequence length="194" mass="20525">MTPDRAGDLPGKITAALDRIAHARRTQRQAIATDHGLTPLQVELLVTLAGGAPPPPYVGLLATEVGVSQPTATDSVRALERKGLLQRQPDPQDSRRSFLAVTPTGRALAAEVARRDGEFGLAVAALPISAQEATLEALLSVIGRLVDSGAITVARTCTTCRFHRTDGVVHHCDLLGTPLAVRELRVNCAEHEPA</sequence>
<organism evidence="2 3">
    <name type="scientific">Sporichthya brevicatena</name>
    <dbReference type="NCBI Taxonomy" id="171442"/>
    <lineage>
        <taxon>Bacteria</taxon>
        <taxon>Bacillati</taxon>
        <taxon>Actinomycetota</taxon>
        <taxon>Actinomycetes</taxon>
        <taxon>Sporichthyales</taxon>
        <taxon>Sporichthyaceae</taxon>
        <taxon>Sporichthya</taxon>
    </lineage>
</organism>
<dbReference type="Gene3D" id="1.10.10.10">
    <property type="entry name" value="Winged helix-like DNA-binding domain superfamily/Winged helix DNA-binding domain"/>
    <property type="match status" value="1"/>
</dbReference>
<dbReference type="InterPro" id="IPR039422">
    <property type="entry name" value="MarR/SlyA-like"/>
</dbReference>
<feature type="domain" description="HTH marR-type" evidence="1">
    <location>
        <begin position="10"/>
        <end position="147"/>
    </location>
</feature>
<accession>A0ABN1GK19</accession>
<dbReference type="PANTHER" id="PTHR33164:SF43">
    <property type="entry name" value="HTH-TYPE TRANSCRIPTIONAL REPRESSOR YETL"/>
    <property type="match status" value="1"/>
</dbReference>
<comment type="caution">
    <text evidence="2">The sequence shown here is derived from an EMBL/GenBank/DDBJ whole genome shotgun (WGS) entry which is preliminary data.</text>
</comment>
<dbReference type="Pfam" id="PF12802">
    <property type="entry name" value="MarR_2"/>
    <property type="match status" value="1"/>
</dbReference>
<dbReference type="PANTHER" id="PTHR33164">
    <property type="entry name" value="TRANSCRIPTIONAL REGULATOR, MARR FAMILY"/>
    <property type="match status" value="1"/>
</dbReference>
<dbReference type="SMART" id="SM00347">
    <property type="entry name" value="HTH_MARR"/>
    <property type="match status" value="1"/>
</dbReference>
<dbReference type="InterPro" id="IPR000835">
    <property type="entry name" value="HTH_MarR-typ"/>
</dbReference>